<keyword evidence="6" id="KW-0282">Flagellum</keyword>
<dbReference type="InterPro" id="IPR001444">
    <property type="entry name" value="Flag_bb_rod_N"/>
</dbReference>
<feature type="domain" description="Flagellar hook protein FlgE/F/G-like D1" evidence="5">
    <location>
        <begin position="94"/>
        <end position="157"/>
    </location>
</feature>
<evidence type="ECO:0000256" key="2">
    <source>
        <dbReference type="RuleBase" id="RU362116"/>
    </source>
</evidence>
<comment type="similarity">
    <text evidence="1 2">Belongs to the flagella basal body rod proteins family.</text>
</comment>
<protein>
    <submittedName>
        <fullName evidence="6">Flagellar hook-basal body protein</fullName>
    </submittedName>
</protein>
<dbReference type="PANTHER" id="PTHR30435:SF31">
    <property type="entry name" value="FLAGELLAR BASAL-BODY ROD PROTEIN FLGG"/>
    <property type="match status" value="1"/>
</dbReference>
<name>A0A930DPV6_9FIRM</name>
<feature type="domain" description="Flagellar basal-body/hook protein C-terminal" evidence="4">
    <location>
        <begin position="211"/>
        <end position="250"/>
    </location>
</feature>
<gene>
    <name evidence="6" type="ORF">HXM93_05425</name>
</gene>
<evidence type="ECO:0000256" key="1">
    <source>
        <dbReference type="ARBA" id="ARBA00009677"/>
    </source>
</evidence>
<evidence type="ECO:0000259" key="5">
    <source>
        <dbReference type="Pfam" id="PF22692"/>
    </source>
</evidence>
<evidence type="ECO:0000313" key="7">
    <source>
        <dbReference type="Proteomes" id="UP000709351"/>
    </source>
</evidence>
<keyword evidence="2" id="KW-0975">Bacterial flagellum</keyword>
<sequence>MYQGFYDLTSGMITQRRNLNTISNNMVNIQTAGYKKDTMVSTTFKEEMMVRTGNYNKNHPKDIAMASRIKSAARTYTDHEQGAYETTDGIYDVALGGKGYFAISTARGTMYTRGGAFSVDENGVLELAGVGRVQSTDGQDIVLPNDNFAIDPDGSIYDPQSTGEQRTVYGTLKVVDFVDYNAMHKEDNNLFSTNQAELDKPLDTTVNWKILEKSNVDMVEEMTTMMSSQRALQSAAQMLRMYDSVMSKASSDVGRI</sequence>
<dbReference type="Pfam" id="PF22692">
    <property type="entry name" value="LlgE_F_G_D1"/>
    <property type="match status" value="1"/>
</dbReference>
<feature type="domain" description="Flagellar basal body rod protein N-terminal" evidence="3">
    <location>
        <begin position="8"/>
        <end position="35"/>
    </location>
</feature>
<evidence type="ECO:0000259" key="4">
    <source>
        <dbReference type="Pfam" id="PF06429"/>
    </source>
</evidence>
<comment type="caution">
    <text evidence="6">The sequence shown here is derived from an EMBL/GenBank/DDBJ whole genome shotgun (WGS) entry which is preliminary data.</text>
</comment>
<dbReference type="InterPro" id="IPR010930">
    <property type="entry name" value="Flg_bb/hook_C_dom"/>
</dbReference>
<keyword evidence="6" id="KW-0966">Cell projection</keyword>
<dbReference type="InterPro" id="IPR053967">
    <property type="entry name" value="LlgE_F_G-like_D1"/>
</dbReference>
<dbReference type="AlphaFoldDB" id="A0A930DPV6"/>
<dbReference type="PANTHER" id="PTHR30435">
    <property type="entry name" value="FLAGELLAR PROTEIN"/>
    <property type="match status" value="1"/>
</dbReference>
<dbReference type="NCBIfam" id="TIGR03506">
    <property type="entry name" value="FlgEFG_subfam"/>
    <property type="match status" value="1"/>
</dbReference>
<evidence type="ECO:0000259" key="3">
    <source>
        <dbReference type="Pfam" id="PF00460"/>
    </source>
</evidence>
<proteinExistence type="inferred from homology"/>
<accession>A0A930DPV6</accession>
<dbReference type="EMBL" id="JABZRD010000310">
    <property type="protein sequence ID" value="MBF1283956.1"/>
    <property type="molecule type" value="Genomic_DNA"/>
</dbReference>
<reference evidence="6" key="1">
    <citation type="submission" date="2020-04" db="EMBL/GenBank/DDBJ databases">
        <title>Deep metagenomics examines the oral microbiome during advanced dental caries in children, revealing novel taxa and co-occurrences with host molecules.</title>
        <authorList>
            <person name="Baker J.L."/>
            <person name="Morton J.T."/>
            <person name="Dinis M."/>
            <person name="Alvarez R."/>
            <person name="Tran N.C."/>
            <person name="Knight R."/>
            <person name="Edlund A."/>
        </authorList>
    </citation>
    <scope>NUCLEOTIDE SEQUENCE</scope>
    <source>
        <strain evidence="6">JCVI_24_bin.2</strain>
    </source>
</reference>
<dbReference type="Proteomes" id="UP000709351">
    <property type="component" value="Unassembled WGS sequence"/>
</dbReference>
<dbReference type="SUPFAM" id="SSF117143">
    <property type="entry name" value="Flagellar hook protein flgE"/>
    <property type="match status" value="1"/>
</dbReference>
<organism evidence="6 7">
    <name type="scientific">Oribacterium parvum</name>
    <dbReference type="NCBI Taxonomy" id="1501329"/>
    <lineage>
        <taxon>Bacteria</taxon>
        <taxon>Bacillati</taxon>
        <taxon>Bacillota</taxon>
        <taxon>Clostridia</taxon>
        <taxon>Lachnospirales</taxon>
        <taxon>Lachnospiraceae</taxon>
        <taxon>Oribacterium</taxon>
    </lineage>
</organism>
<evidence type="ECO:0000313" key="6">
    <source>
        <dbReference type="EMBL" id="MBF1283956.1"/>
    </source>
</evidence>
<dbReference type="GO" id="GO:0071978">
    <property type="term" value="P:bacterial-type flagellum-dependent swarming motility"/>
    <property type="evidence" value="ECO:0007669"/>
    <property type="project" value="TreeGrafter"/>
</dbReference>
<keyword evidence="6" id="KW-0969">Cilium</keyword>
<dbReference type="Pfam" id="PF06429">
    <property type="entry name" value="Flg_bbr_C"/>
    <property type="match status" value="1"/>
</dbReference>
<comment type="subcellular location">
    <subcellularLocation>
        <location evidence="2">Bacterial flagellum basal body</location>
    </subcellularLocation>
</comment>
<dbReference type="Pfam" id="PF00460">
    <property type="entry name" value="Flg_bb_rod"/>
    <property type="match status" value="1"/>
</dbReference>
<dbReference type="InterPro" id="IPR020013">
    <property type="entry name" value="Flagellar_FlgE/F/G"/>
</dbReference>
<dbReference type="GO" id="GO:0009425">
    <property type="term" value="C:bacterial-type flagellum basal body"/>
    <property type="evidence" value="ECO:0007669"/>
    <property type="project" value="UniProtKB-SubCell"/>
</dbReference>
<dbReference type="InterPro" id="IPR037925">
    <property type="entry name" value="FlgE/F/G-like"/>
</dbReference>